<dbReference type="SUPFAM" id="SSF159006">
    <property type="entry name" value="YopX-like"/>
    <property type="match status" value="1"/>
</dbReference>
<dbReference type="PATRIC" id="fig|134605.3.peg.41"/>
<gene>
    <name evidence="2" type="ORF">HMPREF3206_00042</name>
</gene>
<evidence type="ECO:0000313" key="2">
    <source>
        <dbReference type="EMBL" id="KXA17090.1"/>
    </source>
</evidence>
<dbReference type="AlphaFoldDB" id="A0A133NLE7"/>
<organism evidence="2 3">
    <name type="scientific">Fusobacterium equinum</name>
    <dbReference type="NCBI Taxonomy" id="134605"/>
    <lineage>
        <taxon>Bacteria</taxon>
        <taxon>Fusobacteriati</taxon>
        <taxon>Fusobacteriota</taxon>
        <taxon>Fusobacteriia</taxon>
        <taxon>Fusobacteriales</taxon>
        <taxon>Fusobacteriaceae</taxon>
        <taxon>Fusobacterium</taxon>
    </lineage>
</organism>
<dbReference type="NCBIfam" id="TIGR01671">
    <property type="entry name" value="phage_TIGR01671"/>
    <property type="match status" value="1"/>
</dbReference>
<sequence>MVRGGVGMRNREYKFRIWDILSRKMRTWGDIFSLPAWEIFPGTPEQRCFEVMQYTEVKDKNEKEIYEGDIVSITPSTLGESEMIGEVVFNDGSFLIDNGYTSVLLFQEMATIEILGNIYENGDFDALNMKKE</sequence>
<evidence type="ECO:0000313" key="3">
    <source>
        <dbReference type="Proteomes" id="UP000070617"/>
    </source>
</evidence>
<dbReference type="InterPro" id="IPR019096">
    <property type="entry name" value="YopX_protein"/>
</dbReference>
<proteinExistence type="predicted"/>
<dbReference type="STRING" id="134605.HMPREF3206_00042"/>
<protein>
    <recommendedName>
        <fullName evidence="1">YopX protein domain-containing protein</fullName>
    </recommendedName>
</protein>
<feature type="domain" description="YopX protein" evidence="1">
    <location>
        <begin position="50"/>
        <end position="121"/>
    </location>
</feature>
<dbReference type="EMBL" id="LRPX01000002">
    <property type="protein sequence ID" value="KXA17090.1"/>
    <property type="molecule type" value="Genomic_DNA"/>
</dbReference>
<dbReference type="InterPro" id="IPR010024">
    <property type="entry name" value="CHP16711"/>
</dbReference>
<reference evidence="3" key="1">
    <citation type="submission" date="2016-01" db="EMBL/GenBank/DDBJ databases">
        <authorList>
            <person name="Mitreva M."/>
            <person name="Pepin K.H."/>
            <person name="Mihindukulasuriya K.A."/>
            <person name="Fulton R."/>
            <person name="Fronick C."/>
            <person name="O'Laughlin M."/>
            <person name="Miner T."/>
            <person name="Herter B."/>
            <person name="Rosa B.A."/>
            <person name="Cordes M."/>
            <person name="Tomlinson C."/>
            <person name="Wollam A."/>
            <person name="Palsikar V.B."/>
            <person name="Mardis E.R."/>
            <person name="Wilson R.K."/>
        </authorList>
    </citation>
    <scope>NUCLEOTIDE SEQUENCE [LARGE SCALE GENOMIC DNA]</scope>
    <source>
        <strain evidence="3">CMW8396</strain>
    </source>
</reference>
<keyword evidence="3" id="KW-1185">Reference proteome</keyword>
<dbReference type="Gene3D" id="2.30.30.290">
    <property type="entry name" value="YopX-like domains"/>
    <property type="match status" value="1"/>
</dbReference>
<name>A0A133NLE7_9FUSO</name>
<dbReference type="Pfam" id="PF09643">
    <property type="entry name" value="YopX"/>
    <property type="match status" value="1"/>
</dbReference>
<evidence type="ECO:0000259" key="1">
    <source>
        <dbReference type="Pfam" id="PF09643"/>
    </source>
</evidence>
<dbReference type="Proteomes" id="UP000070617">
    <property type="component" value="Unassembled WGS sequence"/>
</dbReference>
<comment type="caution">
    <text evidence="2">The sequence shown here is derived from an EMBL/GenBank/DDBJ whole genome shotgun (WGS) entry which is preliminary data.</text>
</comment>
<dbReference type="InterPro" id="IPR023385">
    <property type="entry name" value="YopX-like_C"/>
</dbReference>
<accession>A0A133NLE7</accession>